<dbReference type="AlphaFoldDB" id="A0AAV1QU82"/>
<dbReference type="EMBL" id="CAWUPB010000816">
    <property type="protein sequence ID" value="CAK7325021.1"/>
    <property type="molecule type" value="Genomic_DNA"/>
</dbReference>
<name>A0AAV1QU82_9ROSI</name>
<protein>
    <submittedName>
        <fullName evidence="1">Uncharacterized protein</fullName>
    </submittedName>
</protein>
<gene>
    <name evidence="1" type="ORF">DCAF_LOCUS2693</name>
</gene>
<reference evidence="1 2" key="1">
    <citation type="submission" date="2024-01" db="EMBL/GenBank/DDBJ databases">
        <authorList>
            <person name="Waweru B."/>
        </authorList>
    </citation>
    <scope>NUCLEOTIDE SEQUENCE [LARGE SCALE GENOMIC DNA]</scope>
</reference>
<sequence>MEAHDGMLQGNRMNVHGSFFDVVVEQAKRGCQTNERWLDLDKSVVLLRLVQ</sequence>
<comment type="caution">
    <text evidence="1">The sequence shown here is derived from an EMBL/GenBank/DDBJ whole genome shotgun (WGS) entry which is preliminary data.</text>
</comment>
<keyword evidence="2" id="KW-1185">Reference proteome</keyword>
<evidence type="ECO:0000313" key="1">
    <source>
        <dbReference type="EMBL" id="CAK7325021.1"/>
    </source>
</evidence>
<proteinExistence type="predicted"/>
<accession>A0AAV1QU82</accession>
<evidence type="ECO:0000313" key="2">
    <source>
        <dbReference type="Proteomes" id="UP001314170"/>
    </source>
</evidence>
<organism evidence="1 2">
    <name type="scientific">Dovyalis caffra</name>
    <dbReference type="NCBI Taxonomy" id="77055"/>
    <lineage>
        <taxon>Eukaryota</taxon>
        <taxon>Viridiplantae</taxon>
        <taxon>Streptophyta</taxon>
        <taxon>Embryophyta</taxon>
        <taxon>Tracheophyta</taxon>
        <taxon>Spermatophyta</taxon>
        <taxon>Magnoliopsida</taxon>
        <taxon>eudicotyledons</taxon>
        <taxon>Gunneridae</taxon>
        <taxon>Pentapetalae</taxon>
        <taxon>rosids</taxon>
        <taxon>fabids</taxon>
        <taxon>Malpighiales</taxon>
        <taxon>Salicaceae</taxon>
        <taxon>Flacourtieae</taxon>
        <taxon>Dovyalis</taxon>
    </lineage>
</organism>
<dbReference type="Proteomes" id="UP001314170">
    <property type="component" value="Unassembled WGS sequence"/>
</dbReference>